<evidence type="ECO:0000256" key="3">
    <source>
        <dbReference type="ARBA" id="ARBA00023004"/>
    </source>
</evidence>
<dbReference type="AlphaFoldDB" id="A0A154BND1"/>
<dbReference type="STRING" id="1794912.AXX12_14220"/>
<evidence type="ECO:0000259" key="5">
    <source>
        <dbReference type="SMART" id="SM00704"/>
    </source>
</evidence>
<sequence>MKVTNDGPNLVLSKDVEVVDAQGKRFKTGEQWALCRCGLSKNMPFCDGSHQGKFSSSPKAK</sequence>
<accession>A0A154BND1</accession>
<reference evidence="6 7" key="1">
    <citation type="submission" date="2016-02" db="EMBL/GenBank/DDBJ databases">
        <title>Anaerosporomusa subterraneum gen. nov., sp. nov., a spore-forming obligate anaerobe isolated from saprolite.</title>
        <authorList>
            <person name="Choi J.K."/>
            <person name="Shah M."/>
            <person name="Yee N."/>
        </authorList>
    </citation>
    <scope>NUCLEOTIDE SEQUENCE [LARGE SCALE GENOMIC DNA]</scope>
    <source>
        <strain evidence="6 7">RU4</strain>
    </source>
</reference>
<keyword evidence="7" id="KW-1185">Reference proteome</keyword>
<keyword evidence="1" id="KW-0001">2Fe-2S</keyword>
<keyword evidence="4" id="KW-0411">Iron-sulfur</keyword>
<evidence type="ECO:0000256" key="1">
    <source>
        <dbReference type="ARBA" id="ARBA00022714"/>
    </source>
</evidence>
<feature type="domain" description="Iron-binding zinc finger CDGSH type" evidence="5">
    <location>
        <begin position="6"/>
        <end position="56"/>
    </location>
</feature>
<dbReference type="EMBL" id="LSGP01000025">
    <property type="protein sequence ID" value="KYZ75432.1"/>
    <property type="molecule type" value="Genomic_DNA"/>
</dbReference>
<evidence type="ECO:0000256" key="4">
    <source>
        <dbReference type="ARBA" id="ARBA00023014"/>
    </source>
</evidence>
<dbReference type="GO" id="GO:0046872">
    <property type="term" value="F:metal ion binding"/>
    <property type="evidence" value="ECO:0007669"/>
    <property type="project" value="UniProtKB-KW"/>
</dbReference>
<protein>
    <recommendedName>
        <fullName evidence="5">Iron-binding zinc finger CDGSH type domain-containing protein</fullName>
    </recommendedName>
</protein>
<organism evidence="6 7">
    <name type="scientific">Anaerosporomusa subterranea</name>
    <dbReference type="NCBI Taxonomy" id="1794912"/>
    <lineage>
        <taxon>Bacteria</taxon>
        <taxon>Bacillati</taxon>
        <taxon>Bacillota</taxon>
        <taxon>Negativicutes</taxon>
        <taxon>Acetonemataceae</taxon>
        <taxon>Anaerosporomusa</taxon>
    </lineage>
</organism>
<name>A0A154BND1_ANASB</name>
<proteinExistence type="predicted"/>
<gene>
    <name evidence="6" type="ORF">AXX12_14220</name>
</gene>
<comment type="caution">
    <text evidence="6">The sequence shown here is derived from an EMBL/GenBank/DDBJ whole genome shotgun (WGS) entry which is preliminary data.</text>
</comment>
<evidence type="ECO:0000256" key="2">
    <source>
        <dbReference type="ARBA" id="ARBA00022723"/>
    </source>
</evidence>
<keyword evidence="2" id="KW-0479">Metal-binding</keyword>
<dbReference type="GO" id="GO:0051537">
    <property type="term" value="F:2 iron, 2 sulfur cluster binding"/>
    <property type="evidence" value="ECO:0007669"/>
    <property type="project" value="UniProtKB-KW"/>
</dbReference>
<evidence type="ECO:0000313" key="6">
    <source>
        <dbReference type="EMBL" id="KYZ75432.1"/>
    </source>
</evidence>
<evidence type="ECO:0000313" key="7">
    <source>
        <dbReference type="Proteomes" id="UP000076268"/>
    </source>
</evidence>
<dbReference type="GO" id="GO:0005737">
    <property type="term" value="C:cytoplasm"/>
    <property type="evidence" value="ECO:0007669"/>
    <property type="project" value="UniProtKB-ARBA"/>
</dbReference>
<dbReference type="SMART" id="SM00704">
    <property type="entry name" value="ZnF_CDGSH"/>
    <property type="match status" value="1"/>
</dbReference>
<dbReference type="InterPro" id="IPR042216">
    <property type="entry name" value="MitoNEET_CISD"/>
</dbReference>
<dbReference type="InterPro" id="IPR018967">
    <property type="entry name" value="FeS-contain_CDGSH-typ"/>
</dbReference>
<dbReference type="Pfam" id="PF09360">
    <property type="entry name" value="zf-CDGSH"/>
    <property type="match status" value="1"/>
</dbReference>
<keyword evidence="3" id="KW-0408">Iron</keyword>
<dbReference type="Gene3D" id="3.40.5.90">
    <property type="entry name" value="CDGSH iron-sulfur domain, mitoNEET-type"/>
    <property type="match status" value="1"/>
</dbReference>
<dbReference type="Proteomes" id="UP000076268">
    <property type="component" value="Unassembled WGS sequence"/>
</dbReference>